<dbReference type="Gene3D" id="3.10.110.10">
    <property type="entry name" value="Ubiquitin Conjugating Enzyme"/>
    <property type="match status" value="1"/>
</dbReference>
<organism evidence="13">
    <name type="scientific">viral metagenome</name>
    <dbReference type="NCBI Taxonomy" id="1070528"/>
    <lineage>
        <taxon>unclassified sequences</taxon>
        <taxon>metagenomes</taxon>
        <taxon>organismal metagenomes</taxon>
    </lineage>
</organism>
<evidence type="ECO:0000313" key="13">
    <source>
        <dbReference type="EMBL" id="QHT36173.1"/>
    </source>
</evidence>
<dbReference type="AlphaFoldDB" id="A0A6C0F6C7"/>
<reference evidence="13" key="1">
    <citation type="journal article" date="2020" name="Nature">
        <title>Giant virus diversity and host interactions through global metagenomics.</title>
        <authorList>
            <person name="Schulz F."/>
            <person name="Roux S."/>
            <person name="Paez-Espino D."/>
            <person name="Jungbluth S."/>
            <person name="Walsh D.A."/>
            <person name="Denef V.J."/>
            <person name="McMahon K.D."/>
            <person name="Konstantinidis K.T."/>
            <person name="Eloe-Fadrosh E.A."/>
            <person name="Kyrpides N.C."/>
            <person name="Woyke T."/>
        </authorList>
    </citation>
    <scope>NUCLEOTIDE SEQUENCE</scope>
    <source>
        <strain evidence="13">GVMAG-M-3300009182-46</strain>
    </source>
</reference>
<keyword evidence="6" id="KW-0833">Ubl conjugation pathway</keyword>
<dbReference type="InterPro" id="IPR000608">
    <property type="entry name" value="UBC"/>
</dbReference>
<dbReference type="SUPFAM" id="SSF54495">
    <property type="entry name" value="UBC-like"/>
    <property type="match status" value="1"/>
</dbReference>
<dbReference type="PROSITE" id="PS50127">
    <property type="entry name" value="UBC_2"/>
    <property type="match status" value="1"/>
</dbReference>
<dbReference type="PANTHER" id="PTHR46116">
    <property type="entry name" value="(E3-INDEPENDENT) E2 UBIQUITIN-CONJUGATING ENZYME"/>
    <property type="match status" value="1"/>
</dbReference>
<dbReference type="GO" id="GO:0005524">
    <property type="term" value="F:ATP binding"/>
    <property type="evidence" value="ECO:0007669"/>
    <property type="project" value="UniProtKB-KW"/>
</dbReference>
<dbReference type="GO" id="GO:0016740">
    <property type="term" value="F:transferase activity"/>
    <property type="evidence" value="ECO:0007669"/>
    <property type="project" value="UniProtKB-KW"/>
</dbReference>
<dbReference type="Pfam" id="PF00179">
    <property type="entry name" value="UQ_con"/>
    <property type="match status" value="1"/>
</dbReference>
<dbReference type="EMBL" id="MN739031">
    <property type="protein sequence ID" value="QHT36173.1"/>
    <property type="molecule type" value="Genomic_DNA"/>
</dbReference>
<sequence length="270" mass="30933">MEKSRASATTFISKESIARLLGDVRQIMKNPLTDNGIYYIHDDTDMLKGYALIIGPDDTPYFAGNYFFEFQFPADYPFSPPKVIYKTNDGVVRFNPNLYVNGKVCISVLNTWRGEQWTSCQNISTILLTLCTLLCNNPLLNEPGITKTHTDYNSYTRIIEFANMDVAVCDMVNKKIGIYPEGFEIFYPYVKENFEKNGNKILNFLKKMEKNDIVILESTIYRFKKSIDYKKVIQKFKEASLVCGVNFNEESQTGSNAIEKKFNAVYKASS</sequence>
<keyword evidence="4" id="KW-0053">Apoptosis</keyword>
<dbReference type="InterPro" id="IPR016135">
    <property type="entry name" value="UBQ-conjugating_enzyme/RWD"/>
</dbReference>
<evidence type="ECO:0000256" key="6">
    <source>
        <dbReference type="ARBA" id="ARBA00022786"/>
    </source>
</evidence>
<evidence type="ECO:0000256" key="11">
    <source>
        <dbReference type="ARBA" id="ARBA00042401"/>
    </source>
</evidence>
<protein>
    <recommendedName>
        <fullName evidence="8">Ubiquitin-conjugating enzyme E2 Z</fullName>
    </recommendedName>
    <alternativeName>
        <fullName evidence="9">E2 ubiquitin-conjugating enzyme Z</fullName>
    </alternativeName>
    <alternativeName>
        <fullName evidence="11">Ubiquitin carrier protein Z</fullName>
    </alternativeName>
    <alternativeName>
        <fullName evidence="10">Ubiquitin-protein ligase Z</fullName>
    </alternativeName>
</protein>
<dbReference type="GO" id="GO:0005737">
    <property type="term" value="C:cytoplasm"/>
    <property type="evidence" value="ECO:0007669"/>
    <property type="project" value="UniProtKB-SubCell"/>
</dbReference>
<dbReference type="GO" id="GO:0006915">
    <property type="term" value="P:apoptotic process"/>
    <property type="evidence" value="ECO:0007669"/>
    <property type="project" value="UniProtKB-KW"/>
</dbReference>
<evidence type="ECO:0000256" key="8">
    <source>
        <dbReference type="ARBA" id="ARBA00039894"/>
    </source>
</evidence>
<keyword evidence="3" id="KW-0808">Transferase</keyword>
<evidence type="ECO:0000256" key="10">
    <source>
        <dbReference type="ARBA" id="ARBA00042316"/>
    </source>
</evidence>
<keyword evidence="2" id="KW-0963">Cytoplasm</keyword>
<dbReference type="PANTHER" id="PTHR46116:SF26">
    <property type="entry name" value="UBIQUITIN-CONJUGATING ENZYME E2 Z"/>
    <property type="match status" value="1"/>
</dbReference>
<evidence type="ECO:0000256" key="3">
    <source>
        <dbReference type="ARBA" id="ARBA00022679"/>
    </source>
</evidence>
<proteinExistence type="predicted"/>
<comment type="subcellular location">
    <subcellularLocation>
        <location evidence="1">Cytoplasm</location>
    </subcellularLocation>
</comment>
<evidence type="ECO:0000256" key="1">
    <source>
        <dbReference type="ARBA" id="ARBA00004496"/>
    </source>
</evidence>
<evidence type="ECO:0000259" key="12">
    <source>
        <dbReference type="PROSITE" id="PS50127"/>
    </source>
</evidence>
<evidence type="ECO:0000256" key="9">
    <source>
        <dbReference type="ARBA" id="ARBA00041798"/>
    </source>
</evidence>
<evidence type="ECO:0000256" key="4">
    <source>
        <dbReference type="ARBA" id="ARBA00022703"/>
    </source>
</evidence>
<dbReference type="SMART" id="SM00212">
    <property type="entry name" value="UBCc"/>
    <property type="match status" value="1"/>
</dbReference>
<evidence type="ECO:0000256" key="7">
    <source>
        <dbReference type="ARBA" id="ARBA00022840"/>
    </source>
</evidence>
<keyword evidence="5" id="KW-0547">Nucleotide-binding</keyword>
<feature type="domain" description="UBC core" evidence="12">
    <location>
        <begin position="15"/>
        <end position="171"/>
    </location>
</feature>
<dbReference type="GO" id="GO:0005634">
    <property type="term" value="C:nucleus"/>
    <property type="evidence" value="ECO:0007669"/>
    <property type="project" value="TreeGrafter"/>
</dbReference>
<evidence type="ECO:0000256" key="5">
    <source>
        <dbReference type="ARBA" id="ARBA00022741"/>
    </source>
</evidence>
<keyword evidence="7" id="KW-0067">ATP-binding</keyword>
<dbReference type="GO" id="GO:0043066">
    <property type="term" value="P:negative regulation of apoptotic process"/>
    <property type="evidence" value="ECO:0007669"/>
    <property type="project" value="TreeGrafter"/>
</dbReference>
<dbReference type="GO" id="GO:0004869">
    <property type="term" value="F:cysteine-type endopeptidase inhibitor activity"/>
    <property type="evidence" value="ECO:0007669"/>
    <property type="project" value="TreeGrafter"/>
</dbReference>
<name>A0A6C0F6C7_9ZZZZ</name>
<accession>A0A6C0F6C7</accession>
<evidence type="ECO:0000256" key="2">
    <source>
        <dbReference type="ARBA" id="ARBA00022490"/>
    </source>
</evidence>